<evidence type="ECO:0000256" key="4">
    <source>
        <dbReference type="ARBA" id="ARBA00023015"/>
    </source>
</evidence>
<dbReference type="Gene3D" id="1.10.10.10">
    <property type="entry name" value="Winged helix-like DNA-binding domain superfamily/Winged helix DNA-binding domain"/>
    <property type="match status" value="1"/>
</dbReference>
<feature type="domain" description="Response regulatory" evidence="10">
    <location>
        <begin position="3"/>
        <end position="117"/>
    </location>
</feature>
<reference evidence="12" key="1">
    <citation type="submission" date="2021-01" db="EMBL/GenBank/DDBJ databases">
        <title>Genome public.</title>
        <authorList>
            <person name="Liu C."/>
            <person name="Sun Q."/>
        </authorList>
    </citation>
    <scope>NUCLEOTIDE SEQUENCE</scope>
    <source>
        <strain evidence="12">YIM B02565</strain>
    </source>
</reference>
<evidence type="ECO:0000256" key="5">
    <source>
        <dbReference type="ARBA" id="ARBA00023125"/>
    </source>
</evidence>
<evidence type="ECO:0000256" key="2">
    <source>
        <dbReference type="ARBA" id="ARBA00022553"/>
    </source>
</evidence>
<sequence length="226" mass="26286">MYKILIVEDEDSIRGFLNINFKRNDFEVIEAANGEEGIQKALLEKPDVTLLDLMLPGIDGYKVCEVLRKEHPKMGIIMLTAKGQDIDKIMGLEYGADDYVVKPFNPIELTLRVKSLLRRLDIEDKDTDKIESGEFLIDVYSQKVYKNNVEIDLTPKEYMMLKIFMENPGKAFTRDELLNLVWDYNFFGDSKIVDVNIRRLRSKIEDNPSVPDHIETVWGTGYRWKE</sequence>
<dbReference type="GO" id="GO:0006355">
    <property type="term" value="P:regulation of DNA-templated transcription"/>
    <property type="evidence" value="ECO:0007669"/>
    <property type="project" value="InterPro"/>
</dbReference>
<organism evidence="12 13">
    <name type="scientific">Clostridium paridis</name>
    <dbReference type="NCBI Taxonomy" id="2803863"/>
    <lineage>
        <taxon>Bacteria</taxon>
        <taxon>Bacillati</taxon>
        <taxon>Bacillota</taxon>
        <taxon>Clostridia</taxon>
        <taxon>Eubacteriales</taxon>
        <taxon>Clostridiaceae</taxon>
        <taxon>Clostridium</taxon>
    </lineage>
</organism>
<dbReference type="PROSITE" id="PS50110">
    <property type="entry name" value="RESPONSE_REGULATORY"/>
    <property type="match status" value="1"/>
</dbReference>
<dbReference type="InterPro" id="IPR039420">
    <property type="entry name" value="WalR-like"/>
</dbReference>
<evidence type="ECO:0000256" key="1">
    <source>
        <dbReference type="ARBA" id="ARBA00018672"/>
    </source>
</evidence>
<dbReference type="Gene3D" id="3.40.50.2300">
    <property type="match status" value="1"/>
</dbReference>
<dbReference type="InterPro" id="IPR036388">
    <property type="entry name" value="WH-like_DNA-bd_sf"/>
</dbReference>
<dbReference type="EMBL" id="JAESWA010000022">
    <property type="protein sequence ID" value="MBL4932743.1"/>
    <property type="molecule type" value="Genomic_DNA"/>
</dbReference>
<dbReference type="AlphaFoldDB" id="A0A937K5M8"/>
<dbReference type="Pfam" id="PF00486">
    <property type="entry name" value="Trans_reg_C"/>
    <property type="match status" value="1"/>
</dbReference>
<dbReference type="SUPFAM" id="SSF52172">
    <property type="entry name" value="CheY-like"/>
    <property type="match status" value="1"/>
</dbReference>
<dbReference type="PANTHER" id="PTHR48111">
    <property type="entry name" value="REGULATOR OF RPOS"/>
    <property type="match status" value="1"/>
</dbReference>
<evidence type="ECO:0000313" key="13">
    <source>
        <dbReference type="Proteomes" id="UP000623681"/>
    </source>
</evidence>
<evidence type="ECO:0000256" key="6">
    <source>
        <dbReference type="ARBA" id="ARBA00023163"/>
    </source>
</evidence>
<evidence type="ECO:0000259" key="11">
    <source>
        <dbReference type="PROSITE" id="PS51755"/>
    </source>
</evidence>
<dbReference type="InterPro" id="IPR001867">
    <property type="entry name" value="OmpR/PhoB-type_DNA-bd"/>
</dbReference>
<dbReference type="GO" id="GO:0000976">
    <property type="term" value="F:transcription cis-regulatory region binding"/>
    <property type="evidence" value="ECO:0007669"/>
    <property type="project" value="TreeGrafter"/>
</dbReference>
<dbReference type="FunFam" id="3.40.50.2300:FF:000001">
    <property type="entry name" value="DNA-binding response regulator PhoB"/>
    <property type="match status" value="1"/>
</dbReference>
<dbReference type="GO" id="GO:0032993">
    <property type="term" value="C:protein-DNA complex"/>
    <property type="evidence" value="ECO:0007669"/>
    <property type="project" value="TreeGrafter"/>
</dbReference>
<keyword evidence="4" id="KW-0805">Transcription regulation</keyword>
<evidence type="ECO:0000313" key="12">
    <source>
        <dbReference type="EMBL" id="MBL4932743.1"/>
    </source>
</evidence>
<evidence type="ECO:0000256" key="8">
    <source>
        <dbReference type="PROSITE-ProRule" id="PRU00169"/>
    </source>
</evidence>
<comment type="caution">
    <text evidence="12">The sequence shown here is derived from an EMBL/GenBank/DDBJ whole genome shotgun (WGS) entry which is preliminary data.</text>
</comment>
<keyword evidence="3" id="KW-0902">Two-component regulatory system</keyword>
<keyword evidence="6" id="KW-0804">Transcription</keyword>
<name>A0A937K5M8_9CLOT</name>
<evidence type="ECO:0000256" key="7">
    <source>
        <dbReference type="ARBA" id="ARBA00024867"/>
    </source>
</evidence>
<dbReference type="FunFam" id="1.10.10.10:FF:000018">
    <property type="entry name" value="DNA-binding response regulator ResD"/>
    <property type="match status" value="1"/>
</dbReference>
<dbReference type="GO" id="GO:0000156">
    <property type="term" value="F:phosphorelay response regulator activity"/>
    <property type="evidence" value="ECO:0007669"/>
    <property type="project" value="TreeGrafter"/>
</dbReference>
<keyword evidence="13" id="KW-1185">Reference proteome</keyword>
<gene>
    <name evidence="12" type="ORF">JK634_13085</name>
</gene>
<accession>A0A937K5M8</accession>
<evidence type="ECO:0000256" key="9">
    <source>
        <dbReference type="PROSITE-ProRule" id="PRU01091"/>
    </source>
</evidence>
<keyword evidence="2 8" id="KW-0597">Phosphoprotein</keyword>
<comment type="function">
    <text evidence="7">May play the central regulatory role in sporulation. It may be an element of the effector pathway responsible for the activation of sporulation genes in response to nutritional stress. Spo0A may act in concert with spo0H (a sigma factor) to control the expression of some genes that are critical to the sporulation process.</text>
</comment>
<dbReference type="SMART" id="SM00862">
    <property type="entry name" value="Trans_reg_C"/>
    <property type="match status" value="1"/>
</dbReference>
<dbReference type="SMART" id="SM00448">
    <property type="entry name" value="REC"/>
    <property type="match status" value="1"/>
</dbReference>
<dbReference type="PANTHER" id="PTHR48111:SF54">
    <property type="entry name" value="STAGE 0 SPORULATION PROTEIN A HOMOLOG"/>
    <property type="match status" value="1"/>
</dbReference>
<dbReference type="InterPro" id="IPR011006">
    <property type="entry name" value="CheY-like_superfamily"/>
</dbReference>
<evidence type="ECO:0000256" key="3">
    <source>
        <dbReference type="ARBA" id="ARBA00023012"/>
    </source>
</evidence>
<protein>
    <recommendedName>
        <fullName evidence="1">Stage 0 sporulation protein A homolog</fullName>
    </recommendedName>
</protein>
<keyword evidence="5 9" id="KW-0238">DNA-binding</keyword>
<feature type="domain" description="OmpR/PhoB-type" evidence="11">
    <location>
        <begin position="127"/>
        <end position="226"/>
    </location>
</feature>
<dbReference type="RefSeq" id="WP_202768085.1">
    <property type="nucleotide sequence ID" value="NZ_JAESWA010000022.1"/>
</dbReference>
<dbReference type="InterPro" id="IPR001789">
    <property type="entry name" value="Sig_transdc_resp-reg_receiver"/>
</dbReference>
<evidence type="ECO:0000259" key="10">
    <source>
        <dbReference type="PROSITE" id="PS50110"/>
    </source>
</evidence>
<feature type="modified residue" description="4-aspartylphosphate" evidence="8">
    <location>
        <position position="52"/>
    </location>
</feature>
<feature type="DNA-binding region" description="OmpR/PhoB-type" evidence="9">
    <location>
        <begin position="127"/>
        <end position="226"/>
    </location>
</feature>
<dbReference type="Gene3D" id="6.10.250.690">
    <property type="match status" value="1"/>
</dbReference>
<dbReference type="Pfam" id="PF00072">
    <property type="entry name" value="Response_reg"/>
    <property type="match status" value="1"/>
</dbReference>
<dbReference type="PROSITE" id="PS51755">
    <property type="entry name" value="OMPR_PHOB"/>
    <property type="match status" value="1"/>
</dbReference>
<dbReference type="CDD" id="cd00383">
    <property type="entry name" value="trans_reg_C"/>
    <property type="match status" value="1"/>
</dbReference>
<dbReference type="GO" id="GO:0005829">
    <property type="term" value="C:cytosol"/>
    <property type="evidence" value="ECO:0007669"/>
    <property type="project" value="TreeGrafter"/>
</dbReference>
<dbReference type="Proteomes" id="UP000623681">
    <property type="component" value="Unassembled WGS sequence"/>
</dbReference>
<proteinExistence type="predicted"/>